<dbReference type="InterPro" id="IPR027359">
    <property type="entry name" value="Volt_channel_dom_sf"/>
</dbReference>
<feature type="region of interest" description="Disordered" evidence="9">
    <location>
        <begin position="1046"/>
        <end position="1150"/>
    </location>
</feature>
<feature type="domain" description="Ion transport" evidence="10">
    <location>
        <begin position="137"/>
        <end position="478"/>
    </location>
</feature>
<keyword evidence="6 8" id="KW-0472">Membrane</keyword>
<organism evidence="13 14">
    <name type="scientific">Oikopleura dioica</name>
    <name type="common">Tunicate</name>
    <dbReference type="NCBI Taxonomy" id="34765"/>
    <lineage>
        <taxon>Eukaryota</taxon>
        <taxon>Metazoa</taxon>
        <taxon>Chordata</taxon>
        <taxon>Tunicata</taxon>
        <taxon>Appendicularia</taxon>
        <taxon>Copelata</taxon>
        <taxon>Oikopleuridae</taxon>
        <taxon>Oikopleura</taxon>
    </lineage>
</organism>
<keyword evidence="8" id="KW-0813">Transport</keyword>
<feature type="domain" description="Ion transport" evidence="10">
    <location>
        <begin position="1525"/>
        <end position="1781"/>
    </location>
</feature>
<keyword evidence="8" id="KW-0407">Ion channel</keyword>
<feature type="transmembrane region" description="Helical" evidence="8">
    <location>
        <begin position="1258"/>
        <end position="1277"/>
    </location>
</feature>
<keyword evidence="8" id="KW-0915">Sodium</keyword>
<feature type="transmembrane region" description="Helical" evidence="8">
    <location>
        <begin position="794"/>
        <end position="821"/>
    </location>
</feature>
<comment type="function">
    <text evidence="8">Mediates the voltage-dependent sodium ion permeability of excitable membranes. Assuming opened or closed conformations in response to the voltage difference across the membrane, the protein forms a sodium-selective channel through which Na(+) ions may pass in accordance with their electrochemical gradient.</text>
</comment>
<keyword evidence="2" id="KW-1003">Cell membrane</keyword>
<evidence type="ECO:0000256" key="2">
    <source>
        <dbReference type="ARBA" id="ARBA00022475"/>
    </source>
</evidence>
<dbReference type="Pfam" id="PF06512">
    <property type="entry name" value="Na_trans_assoc"/>
    <property type="match status" value="1"/>
</dbReference>
<feature type="transmembrane region" description="Helical" evidence="8">
    <location>
        <begin position="1690"/>
        <end position="1711"/>
    </location>
</feature>
<dbReference type="PRINTS" id="PR00170">
    <property type="entry name" value="NACHANNEL"/>
</dbReference>
<feature type="transmembrane region" description="Helical" evidence="8">
    <location>
        <begin position="281"/>
        <end position="300"/>
    </location>
</feature>
<comment type="caution">
    <text evidence="8">Lacks conserved residue(s) required for the propagation of feature annotation.</text>
</comment>
<evidence type="ECO:0000256" key="6">
    <source>
        <dbReference type="ARBA" id="ARBA00023136"/>
    </source>
</evidence>
<evidence type="ECO:0000256" key="7">
    <source>
        <dbReference type="ARBA" id="ARBA00023157"/>
    </source>
</evidence>
<accession>A0ABN7T159</accession>
<dbReference type="Gene3D" id="1.20.5.1190">
    <property type="entry name" value="iswi atpase"/>
    <property type="match status" value="1"/>
</dbReference>
<feature type="compositionally biased region" description="Basic and acidic residues" evidence="9">
    <location>
        <begin position="44"/>
        <end position="64"/>
    </location>
</feature>
<sequence>MSDGGGFTILEVEWTPLTHDELRLRRSGGIRRGTARASRAASRLSRDRCASARRRETRKPAADLEAGKSVPEYLWADIPEEHLGKTLIDPDPYYQDKNTYVVLDKNKQIYRFSATKALWCLGPLNPLRRTCSRIYTHSVFNNLIMLTILTNCGFMIKEDPPQWVNDYVERVFLAIYTLEMTVKILSRGMVLANFTYLRDPWNILDISVILTAYLDIVIDSFSTLANKDKKDGEAEAPSQIPGMAALRAFRVLRALKAISVIPGLKTIVSALIESVKALKDVMILTLFGLTVFALIGLQLFMGSLKRKCIKEWPGHFIHGSSWNYSDDPNYNHQREPAMECELNAVCSEWPKFEVDENGDYPKFEDWVLDECNYCNVNGKVQLCGNTTDAGHCERGFICLPYGDNPDYGYTSFDSFWWAFLSLFRLMVQDYWENLYQLTLRTNGKVYVLFFIFVIFLGSFYLINLILAVVAMAYEEQHQIVADEEKRQKELMEKRKAELSQLLEEVEKTEQAKSRKPSVNTPTPSGEHLSNRASECPWKVNIRRGRDRLSPKTNGSANTNSDSSTNRAASGNGTGGVDNGKNGSVQIERRPSIAGKALNAMKRCTKRSGKLSTTTQHEKKNTVADCNGVVSIISKPDIIVTEPKDNQLVNNNQGSRPSSPSADRLAEPELKVIKQRALSQHSILTQNEDLGDQRCPPNFYIWTNRLLIWNCCPLWNRFQKLCSMICKDPFLDLFITLCIIANTVFMGLEKRPMEEDFEKMLQDANTIFTLIFALEMVIKLIGLHPYYYFQDTWNIFDAFIVTMSLMEFILVNVSSFSALRTFRLMRVMKLAKSWPTLNMLMKIIINAMGALGNLILVLIIILFIFAVVGMQLFHEKYKNQINSATHDQDRPRWHMADFWHSFLIVFRILCGEWIETMWDCMRFARDTDDKESTYSMVCIPVFLSVQVIGNLVVLNLFLALLLSSFSADNLVSEGDDAEPNSIQLSQERVQRWCAIVVRKINKLLLTCKGKAMLMSAPHSPGQEEGHHGEVFSASEQHRNGVSVINPSEELLKQDNRSDSVLDPTKSNALVAVKSSPVKPPKAEPEHDEQSEDTDTFTESDSDDSDSDDSDSSSSISQADMPKEQSNVAPAPDPDMEGSQKQSEMDEEPLPSDCWPDKLKNKFAFLNPDVSQGSCLVIYNARKTSYRIIEHPWFEMFIVLMIMLSSIALAFEDVNLKDKPQLQRGLKYSDKIFTYVFICEMVLKWMGYGFKKYFTNAWCWLDFAIVSVSIVSLTAELLGNGQMASIRSLRTLRALRPLRALSRFEGMKVVVNALVGAIPSIGNVLLVCLIFWLIFSIMGVTLFAGKFRKCIDIETGEKLEPEVTIVIDGNNYVLEKLSKDLCLHLKTVTNGRYRWVNSKITFDDSMSGLLALLQVATFKGWAPIMYDAVDITETDMQPRYEESLMFYVFFVIFIIFGAFFTLNLFIGVIIENFNQQKKALGGQDIFMTEEQRKYYNAMKKLGSKKPQKPVPRPKNKLQAWTFDIVTHQTFEITIMILILSNMITMLVEHEEMSPNFESVLEFINYIFIAIFTGECVLKMFALRHHYFRNPWNCFDFVVVILSIIGSTLSEFIKQYFVQPTLFRIIRLARIGRILRLIRGAKGIRTLLFALMMSLPALLNIGLLLFLVIFIYSIFGMSQFAYVKRDGGLDDMFNFCTFPNSFLCLFMITTSAGWDGLLTPMLNTQAPDCDPHIENGNPSKNGNCGNYALGVAFFCTYLVMTFLIVVNMYIAIILENFGVATEESADPLSEDDFEMFYEVWENYDPKATHYISYEQLSDFCDSLEDPLRVPKPNRLTLITMDLPMVMGDRLHCLDVLFALTKRVLGDSEELDMLRVQMEEKFMASNPSKVQYEPITTTLRRKQEEVSAVLIQRAWREYRAAATFTQQTMTEGKIGPSKSTENVQVISEPV</sequence>
<feature type="transmembrane region" description="Helical" evidence="8">
    <location>
        <begin position="445"/>
        <end position="473"/>
    </location>
</feature>
<feature type="compositionally biased region" description="Polar residues" evidence="9">
    <location>
        <begin position="550"/>
        <end position="570"/>
    </location>
</feature>
<keyword evidence="8" id="KW-0851">Voltage-gated channel</keyword>
<keyword evidence="4" id="KW-0677">Repeat</keyword>
<feature type="transmembrane region" description="Helical" evidence="8">
    <location>
        <begin position="1406"/>
        <end position="1424"/>
    </location>
</feature>
<feature type="domain" description="Ion transport" evidence="10">
    <location>
        <begin position="728"/>
        <end position="966"/>
    </location>
</feature>
<feature type="region of interest" description="Disordered" evidence="9">
    <location>
        <begin position="1927"/>
        <end position="1946"/>
    </location>
</feature>
<feature type="compositionally biased region" description="Polar residues" evidence="9">
    <location>
        <begin position="646"/>
        <end position="660"/>
    </location>
</feature>
<keyword evidence="7" id="KW-1015">Disulfide bond</keyword>
<dbReference type="CDD" id="cd13433">
    <property type="entry name" value="Na_channel_gate"/>
    <property type="match status" value="1"/>
</dbReference>
<dbReference type="PANTHER" id="PTHR10037:SF288">
    <property type="entry name" value="SODIUM CHANNEL PROTEIN PARA"/>
    <property type="match status" value="1"/>
</dbReference>
<feature type="domain" description="Sodium ion transport-associated" evidence="11">
    <location>
        <begin position="975"/>
        <end position="1185"/>
    </location>
</feature>
<feature type="region of interest" description="Disordered" evidence="9">
    <location>
        <begin position="642"/>
        <end position="664"/>
    </location>
</feature>
<feature type="transmembrane region" description="Helical" evidence="8">
    <location>
        <begin position="1644"/>
        <end position="1669"/>
    </location>
</feature>
<keyword evidence="8" id="KW-0739">Sodium transport</keyword>
<feature type="transmembrane region" description="Helical" evidence="8">
    <location>
        <begin position="1518"/>
        <end position="1540"/>
    </location>
</feature>
<feature type="transmembrane region" description="Helical" evidence="8">
    <location>
        <begin position="1322"/>
        <end position="1342"/>
    </location>
</feature>
<keyword evidence="8" id="KW-0406">Ion transport</keyword>
<gene>
    <name evidence="13" type="ORF">OKIOD_LOCUS14309</name>
</gene>
<proteinExistence type="inferred from homology"/>
<dbReference type="Pfam" id="PF00520">
    <property type="entry name" value="Ion_trans"/>
    <property type="match status" value="4"/>
</dbReference>
<comment type="similarity">
    <text evidence="8">Belongs to the sodium channel (TC 1.A.1.10) family.</text>
</comment>
<feature type="transmembrane region" description="Helical" evidence="8">
    <location>
        <begin position="1744"/>
        <end position="1771"/>
    </location>
</feature>
<evidence type="ECO:0000256" key="8">
    <source>
        <dbReference type="RuleBase" id="RU361132"/>
    </source>
</evidence>
<evidence type="ECO:0000256" key="1">
    <source>
        <dbReference type="ARBA" id="ARBA00004651"/>
    </source>
</evidence>
<feature type="transmembrane region" description="Helical" evidence="8">
    <location>
        <begin position="1591"/>
        <end position="1610"/>
    </location>
</feature>
<feature type="domain" description="Ion transport" evidence="10">
    <location>
        <begin position="1189"/>
        <end position="1477"/>
    </location>
</feature>
<dbReference type="Gene3D" id="1.10.287.70">
    <property type="match status" value="4"/>
</dbReference>
<comment type="subcellular location">
    <subcellularLocation>
        <location evidence="1 8">Cell membrane</location>
        <topology evidence="1 8">Multi-pass membrane protein</topology>
    </subcellularLocation>
</comment>
<feature type="transmembrane region" description="Helical" evidence="8">
    <location>
        <begin position="933"/>
        <end position="961"/>
    </location>
</feature>
<evidence type="ECO:0000256" key="5">
    <source>
        <dbReference type="ARBA" id="ARBA00022989"/>
    </source>
</evidence>
<keyword evidence="5 8" id="KW-1133">Transmembrane helix</keyword>
<evidence type="ECO:0000259" key="12">
    <source>
        <dbReference type="Pfam" id="PF24609"/>
    </source>
</evidence>
<feature type="domain" description="SCN5A-like C-terminal IQ motif" evidence="12">
    <location>
        <begin position="1893"/>
        <end position="1920"/>
    </location>
</feature>
<feature type="compositionally biased region" description="Acidic residues" evidence="9">
    <location>
        <begin position="1084"/>
        <end position="1109"/>
    </location>
</feature>
<feature type="transmembrane region" description="Helical" evidence="8">
    <location>
        <begin position="1444"/>
        <end position="1468"/>
    </location>
</feature>
<protein>
    <recommendedName>
        <fullName evidence="8">Sodium channel protein</fullName>
    </recommendedName>
</protein>
<dbReference type="InterPro" id="IPR001696">
    <property type="entry name" value="Na_channel_asu"/>
</dbReference>
<feature type="region of interest" description="Disordered" evidence="9">
    <location>
        <begin position="505"/>
        <end position="593"/>
    </location>
</feature>
<feature type="compositionally biased region" description="Basic and acidic residues" evidence="9">
    <location>
        <begin position="1048"/>
        <end position="1058"/>
    </location>
</feature>
<feature type="transmembrane region" description="Helical" evidence="8">
    <location>
        <begin position="1230"/>
        <end position="1246"/>
    </location>
</feature>
<reference evidence="13 14" key="1">
    <citation type="submission" date="2021-04" db="EMBL/GenBank/DDBJ databases">
        <authorList>
            <person name="Bliznina A."/>
        </authorList>
    </citation>
    <scope>NUCLEOTIDE SEQUENCE [LARGE SCALE GENOMIC DNA]</scope>
</reference>
<feature type="transmembrane region" description="Helical" evidence="8">
    <location>
        <begin position="842"/>
        <end position="872"/>
    </location>
</feature>
<evidence type="ECO:0000256" key="9">
    <source>
        <dbReference type="SAM" id="MobiDB-lite"/>
    </source>
</evidence>
<dbReference type="InterPro" id="IPR043203">
    <property type="entry name" value="VGCC_Ca_Na"/>
</dbReference>
<evidence type="ECO:0000313" key="13">
    <source>
        <dbReference type="EMBL" id="CAG5111215.1"/>
    </source>
</evidence>
<dbReference type="Proteomes" id="UP001158576">
    <property type="component" value="Chromosome 2"/>
</dbReference>
<dbReference type="Gene3D" id="1.10.238.10">
    <property type="entry name" value="EF-hand"/>
    <property type="match status" value="1"/>
</dbReference>
<evidence type="ECO:0000259" key="10">
    <source>
        <dbReference type="Pfam" id="PF00520"/>
    </source>
</evidence>
<dbReference type="InterPro" id="IPR044564">
    <property type="entry name" value="Na_chnl_inactivation_gate"/>
</dbReference>
<dbReference type="EMBL" id="OU015567">
    <property type="protein sequence ID" value="CAG5111215.1"/>
    <property type="molecule type" value="Genomic_DNA"/>
</dbReference>
<feature type="transmembrane region" description="Helical" evidence="8">
    <location>
        <begin position="1191"/>
        <end position="1209"/>
    </location>
</feature>
<dbReference type="Gene3D" id="1.20.120.350">
    <property type="entry name" value="Voltage-gated potassium channels. Chain C"/>
    <property type="match status" value="4"/>
</dbReference>
<evidence type="ECO:0000313" key="14">
    <source>
        <dbReference type="Proteomes" id="UP001158576"/>
    </source>
</evidence>
<feature type="compositionally biased region" description="Polar residues" evidence="9">
    <location>
        <begin position="1933"/>
        <end position="1946"/>
    </location>
</feature>
<feature type="transmembrane region" description="Helical" evidence="8">
    <location>
        <begin position="767"/>
        <end position="788"/>
    </location>
</feature>
<dbReference type="InterPro" id="IPR010526">
    <property type="entry name" value="Na_trans_assoc_dom"/>
</dbReference>
<name>A0ABN7T159_OIKDI</name>
<feature type="transmembrane region" description="Helical" evidence="8">
    <location>
        <begin position="1560"/>
        <end position="1579"/>
    </location>
</feature>
<keyword evidence="14" id="KW-1185">Reference proteome</keyword>
<dbReference type="SUPFAM" id="SSF81324">
    <property type="entry name" value="Voltage-gated potassium channels"/>
    <property type="match status" value="4"/>
</dbReference>
<feature type="region of interest" description="Disordered" evidence="9">
    <location>
        <begin position="33"/>
        <end position="64"/>
    </location>
</feature>
<evidence type="ECO:0000256" key="3">
    <source>
        <dbReference type="ARBA" id="ARBA00022692"/>
    </source>
</evidence>
<dbReference type="Pfam" id="PF24609">
    <property type="entry name" value="IQ_SCN5A_C"/>
    <property type="match status" value="1"/>
</dbReference>
<evidence type="ECO:0000256" key="4">
    <source>
        <dbReference type="ARBA" id="ARBA00022737"/>
    </source>
</evidence>
<feature type="transmembrane region" description="Helical" evidence="8">
    <location>
        <begin position="729"/>
        <end position="747"/>
    </location>
</feature>
<keyword evidence="3 8" id="KW-0812">Transmembrane</keyword>
<dbReference type="InterPro" id="IPR058542">
    <property type="entry name" value="IQ_SCN5A_C"/>
</dbReference>
<keyword evidence="8" id="KW-0894">Sodium channel</keyword>
<dbReference type="PANTHER" id="PTHR10037">
    <property type="entry name" value="VOLTAGE-GATED CATION CHANNEL CALCIUM AND SODIUM"/>
    <property type="match status" value="1"/>
</dbReference>
<evidence type="ECO:0000259" key="11">
    <source>
        <dbReference type="Pfam" id="PF06512"/>
    </source>
</evidence>
<dbReference type="InterPro" id="IPR005821">
    <property type="entry name" value="Ion_trans_dom"/>
</dbReference>